<keyword evidence="2" id="KW-0472">Membrane</keyword>
<dbReference type="InterPro" id="IPR046314">
    <property type="entry name" value="DUF6466"/>
</dbReference>
<keyword evidence="4" id="KW-1185">Reference proteome</keyword>
<evidence type="ECO:0000256" key="2">
    <source>
        <dbReference type="SAM" id="Phobius"/>
    </source>
</evidence>
<feature type="compositionally biased region" description="Polar residues" evidence="1">
    <location>
        <begin position="122"/>
        <end position="131"/>
    </location>
</feature>
<dbReference type="EMBL" id="JGZB01000003">
    <property type="protein sequence ID" value="KFI68800.1"/>
    <property type="molecule type" value="Genomic_DNA"/>
</dbReference>
<gene>
    <name evidence="3" type="ORF">BMAGN_0673</name>
</gene>
<feature type="compositionally biased region" description="Polar residues" evidence="1">
    <location>
        <begin position="160"/>
        <end position="192"/>
    </location>
</feature>
<dbReference type="AlphaFoldDB" id="A0A087BCQ0"/>
<name>A0A087BCQ0_9BIFI</name>
<dbReference type="Pfam" id="PF20070">
    <property type="entry name" value="DUF6466"/>
    <property type="match status" value="1"/>
</dbReference>
<sequence>MSTHPTDHDLEDMPQRTMRAGAPLPVRIVLVACAVLLAGCAVLGAINLSAVGTYNTASAQLADNVHEAAADDVDLPSLLAKQRQVDLELQSAYAMHGVLLPSVRTSIEDNTKVSRALTQKLQDAIKQQQPNSDKDASQSSGESALSAEQQEQIQQMLQSNGPTASQEPLSSDYATSDDGATTSTNQSTAKPW</sequence>
<protein>
    <recommendedName>
        <fullName evidence="5">Cell surface elastin binding protein EbpS</fullName>
    </recommendedName>
</protein>
<accession>A0A087BCQ0</accession>
<dbReference type="Proteomes" id="UP000029052">
    <property type="component" value="Unassembled WGS sequence"/>
</dbReference>
<dbReference type="RefSeq" id="WP_022859265.1">
    <property type="nucleotide sequence ID" value="NZ_JGZB01000003.1"/>
</dbReference>
<feature type="compositionally biased region" description="Low complexity" evidence="1">
    <location>
        <begin position="137"/>
        <end position="159"/>
    </location>
</feature>
<feature type="transmembrane region" description="Helical" evidence="2">
    <location>
        <begin position="24"/>
        <end position="46"/>
    </location>
</feature>
<evidence type="ECO:0000256" key="1">
    <source>
        <dbReference type="SAM" id="MobiDB-lite"/>
    </source>
</evidence>
<organism evidence="3 4">
    <name type="scientific">Bifidobacterium magnum</name>
    <dbReference type="NCBI Taxonomy" id="1692"/>
    <lineage>
        <taxon>Bacteria</taxon>
        <taxon>Bacillati</taxon>
        <taxon>Actinomycetota</taxon>
        <taxon>Actinomycetes</taxon>
        <taxon>Bifidobacteriales</taxon>
        <taxon>Bifidobacteriaceae</taxon>
        <taxon>Bifidobacterium</taxon>
    </lineage>
</organism>
<proteinExistence type="predicted"/>
<evidence type="ECO:0008006" key="5">
    <source>
        <dbReference type="Google" id="ProtNLM"/>
    </source>
</evidence>
<feature type="region of interest" description="Disordered" evidence="1">
    <location>
        <begin position="122"/>
        <end position="192"/>
    </location>
</feature>
<comment type="caution">
    <text evidence="3">The sequence shown here is derived from an EMBL/GenBank/DDBJ whole genome shotgun (WGS) entry which is preliminary data.</text>
</comment>
<evidence type="ECO:0000313" key="4">
    <source>
        <dbReference type="Proteomes" id="UP000029052"/>
    </source>
</evidence>
<evidence type="ECO:0000313" key="3">
    <source>
        <dbReference type="EMBL" id="KFI68800.1"/>
    </source>
</evidence>
<dbReference type="STRING" id="1692.BMAGN_0673"/>
<dbReference type="eggNOG" id="ENOG5032A37">
    <property type="taxonomic scope" value="Bacteria"/>
</dbReference>
<keyword evidence="2" id="KW-0812">Transmembrane</keyword>
<reference evidence="3 4" key="1">
    <citation type="submission" date="2014-03" db="EMBL/GenBank/DDBJ databases">
        <title>Genomics of Bifidobacteria.</title>
        <authorList>
            <person name="Ventura M."/>
            <person name="Milani C."/>
            <person name="Lugli G.A."/>
        </authorList>
    </citation>
    <scope>NUCLEOTIDE SEQUENCE [LARGE SCALE GENOMIC DNA]</scope>
    <source>
        <strain evidence="3 4">LMG 11591</strain>
    </source>
</reference>
<keyword evidence="2" id="KW-1133">Transmembrane helix</keyword>